<evidence type="ECO:0000256" key="1">
    <source>
        <dbReference type="SAM" id="MobiDB-lite"/>
    </source>
</evidence>
<reference evidence="3" key="1">
    <citation type="journal article" date="2020" name="G3 (Bethesda)">
        <title>High-Quality Assemblies for Three Invasive Social Wasps from the &lt;i&gt;Vespula&lt;/i&gt; Genus.</title>
        <authorList>
            <person name="Harrop T.W.R."/>
            <person name="Guhlin J."/>
            <person name="McLaughlin G.M."/>
            <person name="Permina E."/>
            <person name="Stockwell P."/>
            <person name="Gilligan J."/>
            <person name="Le Lec M.F."/>
            <person name="Gruber M.A.M."/>
            <person name="Quinn O."/>
            <person name="Lovegrove M."/>
            <person name="Duncan E.J."/>
            <person name="Remnant E.J."/>
            <person name="Van Eeckhoven J."/>
            <person name="Graham B."/>
            <person name="Knapp R.A."/>
            <person name="Langford K.W."/>
            <person name="Kronenberg Z."/>
            <person name="Press M.O."/>
            <person name="Eacker S.M."/>
            <person name="Wilson-Rankin E.E."/>
            <person name="Purcell J."/>
            <person name="Lester P.J."/>
            <person name="Dearden P.K."/>
        </authorList>
    </citation>
    <scope>NUCLEOTIDE SEQUENCE</scope>
    <source>
        <strain evidence="3">Volc-1</strain>
    </source>
</reference>
<sequence>MKHQQITVDISNMVYTAFSYLALAGAVWIFLRLLQACFWLPRHLKKQNDVQQMLQDKVDSYERYILECEEKEKTMILGGESTEEQNIEITKKWMERRECLEMLKQELKKIQDGDEIDYQDYISELEEESIFSSMYSLVANPEVEDDDDSNSHADANKRTSTTGTVVRYDEPHSEENDDSDVSTSSVRIRKKRKGGWEGEVVLDSAGILAILGTPTDLECTRWQPFINRNSPAMSTAS</sequence>
<feature type="transmembrane region" description="Helical" evidence="2">
    <location>
        <begin position="20"/>
        <end position="40"/>
    </location>
</feature>
<dbReference type="AlphaFoldDB" id="A0A834NQ25"/>
<keyword evidence="4" id="KW-1185">Reference proteome</keyword>
<gene>
    <name evidence="3" type="ORF">H0235_011928</name>
</gene>
<dbReference type="EMBL" id="JACSDY010000011">
    <property type="protein sequence ID" value="KAF7415336.1"/>
    <property type="molecule type" value="Genomic_DNA"/>
</dbReference>
<comment type="caution">
    <text evidence="3">The sequence shown here is derived from an EMBL/GenBank/DDBJ whole genome shotgun (WGS) entry which is preliminary data.</text>
</comment>
<evidence type="ECO:0000313" key="4">
    <source>
        <dbReference type="Proteomes" id="UP000600918"/>
    </source>
</evidence>
<keyword evidence="2" id="KW-0812">Transmembrane</keyword>
<name>A0A834NQ25_VESPE</name>
<feature type="region of interest" description="Disordered" evidence="1">
    <location>
        <begin position="142"/>
        <end position="188"/>
    </location>
</feature>
<evidence type="ECO:0000256" key="2">
    <source>
        <dbReference type="SAM" id="Phobius"/>
    </source>
</evidence>
<accession>A0A834NQ25</accession>
<protein>
    <submittedName>
        <fullName evidence="3">Uncharacterized protein</fullName>
    </submittedName>
</protein>
<proteinExistence type="predicted"/>
<organism evidence="3 4">
    <name type="scientific">Vespula pensylvanica</name>
    <name type="common">Western yellow jacket</name>
    <name type="synonym">Wasp</name>
    <dbReference type="NCBI Taxonomy" id="30213"/>
    <lineage>
        <taxon>Eukaryota</taxon>
        <taxon>Metazoa</taxon>
        <taxon>Ecdysozoa</taxon>
        <taxon>Arthropoda</taxon>
        <taxon>Hexapoda</taxon>
        <taxon>Insecta</taxon>
        <taxon>Pterygota</taxon>
        <taxon>Neoptera</taxon>
        <taxon>Endopterygota</taxon>
        <taxon>Hymenoptera</taxon>
        <taxon>Apocrita</taxon>
        <taxon>Aculeata</taxon>
        <taxon>Vespoidea</taxon>
        <taxon>Vespidae</taxon>
        <taxon>Vespinae</taxon>
        <taxon>Vespula</taxon>
    </lineage>
</organism>
<keyword evidence="2" id="KW-0472">Membrane</keyword>
<keyword evidence="2" id="KW-1133">Transmembrane helix</keyword>
<dbReference type="Proteomes" id="UP000600918">
    <property type="component" value="Unassembled WGS sequence"/>
</dbReference>
<evidence type="ECO:0000313" key="3">
    <source>
        <dbReference type="EMBL" id="KAF7415336.1"/>
    </source>
</evidence>